<feature type="signal peptide" evidence="1">
    <location>
        <begin position="1"/>
        <end position="20"/>
    </location>
</feature>
<dbReference type="EMBL" id="VINQ01000005">
    <property type="protein sequence ID" value="KAA0916197.1"/>
    <property type="molecule type" value="Genomic_DNA"/>
</dbReference>
<sequence>MIRKLVLFLSLGVLIACGNANDLDEAPVDLGNFNLGHNIVVAPNLTKGPVSREASKEEWIAAMTDAIGARFGRYEGDKLYHFGVSVEGYVLAQPGIPLIASPKSILIFNLTVWDDAAGRKLNEEVKQITVIESFGGDTLVGSGYTKTGEEQMQQLARTAAKQIERYLVRQNFEQGWFKE</sequence>
<reference evidence="2 3" key="1">
    <citation type="submission" date="2019-07" db="EMBL/GenBank/DDBJ databases">
        <title>Aquicoccus porphyridii gen. nov., sp. nov., isolated from a small marine red alga, Porphyridium marinum.</title>
        <authorList>
            <person name="Liu L."/>
        </authorList>
    </citation>
    <scope>NUCLEOTIDE SEQUENCE [LARGE SCALE GENOMIC DNA]</scope>
    <source>
        <strain evidence="2 3">L1 8-17</strain>
    </source>
</reference>
<comment type="caution">
    <text evidence="2">The sequence shown here is derived from an EMBL/GenBank/DDBJ whole genome shotgun (WGS) entry which is preliminary data.</text>
</comment>
<name>A0A5A9ZFZ6_9RHOB</name>
<evidence type="ECO:0000256" key="1">
    <source>
        <dbReference type="SAM" id="SignalP"/>
    </source>
</evidence>
<gene>
    <name evidence="2" type="ORF">FLO80_08720</name>
</gene>
<dbReference type="PROSITE" id="PS51257">
    <property type="entry name" value="PROKAR_LIPOPROTEIN"/>
    <property type="match status" value="1"/>
</dbReference>
<dbReference type="RefSeq" id="WP_111366393.1">
    <property type="nucleotide sequence ID" value="NZ_JASHJG010000028.1"/>
</dbReference>
<evidence type="ECO:0000313" key="2">
    <source>
        <dbReference type="EMBL" id="KAA0916197.1"/>
    </source>
</evidence>
<accession>A0A5A9ZFZ6</accession>
<dbReference type="Proteomes" id="UP000325291">
    <property type="component" value="Unassembled WGS sequence"/>
</dbReference>
<keyword evidence="3" id="KW-1185">Reference proteome</keyword>
<evidence type="ECO:0000313" key="3">
    <source>
        <dbReference type="Proteomes" id="UP000325291"/>
    </source>
</evidence>
<organism evidence="2 3">
    <name type="scientific">Aquicoccus porphyridii</name>
    <dbReference type="NCBI Taxonomy" id="1852029"/>
    <lineage>
        <taxon>Bacteria</taxon>
        <taxon>Pseudomonadati</taxon>
        <taxon>Pseudomonadota</taxon>
        <taxon>Alphaproteobacteria</taxon>
        <taxon>Rhodobacterales</taxon>
        <taxon>Paracoccaceae</taxon>
        <taxon>Aquicoccus</taxon>
    </lineage>
</organism>
<dbReference type="AlphaFoldDB" id="A0A5A9ZFZ6"/>
<protein>
    <recommendedName>
        <fullName evidence="4">Lipoprotein</fullName>
    </recommendedName>
</protein>
<proteinExistence type="predicted"/>
<feature type="chain" id="PRO_5022994456" description="Lipoprotein" evidence="1">
    <location>
        <begin position="21"/>
        <end position="179"/>
    </location>
</feature>
<evidence type="ECO:0008006" key="4">
    <source>
        <dbReference type="Google" id="ProtNLM"/>
    </source>
</evidence>
<keyword evidence="1" id="KW-0732">Signal</keyword>